<evidence type="ECO:0000313" key="3">
    <source>
        <dbReference type="Proteomes" id="UP000008827"/>
    </source>
</evidence>
<accession>K7MLM6</accession>
<dbReference type="Gramene" id="KRH04167">
    <property type="protein sequence ID" value="KRH04167"/>
    <property type="gene ID" value="GLYMA_17G143700"/>
</dbReference>
<gene>
    <name evidence="1" type="ORF">GLYMA_17G143700</name>
</gene>
<dbReference type="EnsemblPlants" id="KRH04167">
    <property type="protein sequence ID" value="KRH04167"/>
    <property type="gene ID" value="GLYMA_17G143700"/>
</dbReference>
<evidence type="ECO:0000313" key="2">
    <source>
        <dbReference type="EnsemblPlants" id="KRH04167"/>
    </source>
</evidence>
<reference evidence="1" key="3">
    <citation type="submission" date="2018-07" db="EMBL/GenBank/DDBJ databases">
        <title>WGS assembly of Glycine max.</title>
        <authorList>
            <person name="Schmutz J."/>
            <person name="Cannon S."/>
            <person name="Schlueter J."/>
            <person name="Ma J."/>
            <person name="Mitros T."/>
            <person name="Nelson W."/>
            <person name="Hyten D."/>
            <person name="Song Q."/>
            <person name="Thelen J."/>
            <person name="Cheng J."/>
            <person name="Xu D."/>
            <person name="Hellsten U."/>
            <person name="May G."/>
            <person name="Yu Y."/>
            <person name="Sakurai T."/>
            <person name="Umezawa T."/>
            <person name="Bhattacharyya M."/>
            <person name="Sandhu D."/>
            <person name="Valliyodan B."/>
            <person name="Lindquist E."/>
            <person name="Peto M."/>
            <person name="Grant D."/>
            <person name="Shu S."/>
            <person name="Goodstein D."/>
            <person name="Barry K."/>
            <person name="Futrell-Griggs M."/>
            <person name="Abernathy B."/>
            <person name="Du J."/>
            <person name="Tian Z."/>
            <person name="Zhu L."/>
            <person name="Gill N."/>
            <person name="Joshi T."/>
            <person name="Libault M."/>
            <person name="Sethuraman A."/>
            <person name="Zhang X."/>
            <person name="Shinozaki K."/>
            <person name="Nguyen H."/>
            <person name="Wing R."/>
            <person name="Cregan P."/>
            <person name="Specht J."/>
            <person name="Grimwood J."/>
            <person name="Rokhsar D."/>
            <person name="Stacey G."/>
            <person name="Shoemaker R."/>
            <person name="Jackson S."/>
        </authorList>
    </citation>
    <scope>NUCLEOTIDE SEQUENCE</scope>
    <source>
        <tissue evidence="1">Callus</tissue>
    </source>
</reference>
<sequence length="83" mass="9244">MIFPATARSALSPSLQHCSAKVDGYGEEIDWKEEGWSDGYGKVKEAVEWMNKGGVRSYAQQKYGSLALMMRDYANNTNGDEAF</sequence>
<reference evidence="2" key="2">
    <citation type="submission" date="2018-02" db="UniProtKB">
        <authorList>
            <consortium name="EnsemblPlants"/>
        </authorList>
    </citation>
    <scope>IDENTIFICATION</scope>
    <source>
        <strain evidence="2">Williams 82</strain>
    </source>
</reference>
<dbReference type="Proteomes" id="UP000008827">
    <property type="component" value="Chromosome 17"/>
</dbReference>
<proteinExistence type="predicted"/>
<evidence type="ECO:0000313" key="1">
    <source>
        <dbReference type="EMBL" id="KRH04167.1"/>
    </source>
</evidence>
<protein>
    <submittedName>
        <fullName evidence="1 2">Uncharacterized protein</fullName>
    </submittedName>
</protein>
<dbReference type="EMBL" id="CM000850">
    <property type="protein sequence ID" value="KRH04167.1"/>
    <property type="molecule type" value="Genomic_DNA"/>
</dbReference>
<organism evidence="1">
    <name type="scientific">Glycine max</name>
    <name type="common">Soybean</name>
    <name type="synonym">Glycine hispida</name>
    <dbReference type="NCBI Taxonomy" id="3847"/>
    <lineage>
        <taxon>Eukaryota</taxon>
        <taxon>Viridiplantae</taxon>
        <taxon>Streptophyta</taxon>
        <taxon>Embryophyta</taxon>
        <taxon>Tracheophyta</taxon>
        <taxon>Spermatophyta</taxon>
        <taxon>Magnoliopsida</taxon>
        <taxon>eudicotyledons</taxon>
        <taxon>Gunneridae</taxon>
        <taxon>Pentapetalae</taxon>
        <taxon>rosids</taxon>
        <taxon>fabids</taxon>
        <taxon>Fabales</taxon>
        <taxon>Fabaceae</taxon>
        <taxon>Papilionoideae</taxon>
        <taxon>50 kb inversion clade</taxon>
        <taxon>NPAAA clade</taxon>
        <taxon>indigoferoid/millettioid clade</taxon>
        <taxon>Phaseoleae</taxon>
        <taxon>Glycine</taxon>
        <taxon>Glycine subgen. Soja</taxon>
    </lineage>
</organism>
<name>K7MLM6_SOYBN</name>
<keyword evidence="3" id="KW-1185">Reference proteome</keyword>
<dbReference type="AlphaFoldDB" id="K7MLM6"/>
<dbReference type="HOGENOM" id="CLU_2547102_0_0_1"/>
<dbReference type="InParanoid" id="K7MLM6"/>
<dbReference type="PaxDb" id="3847-GLYMA17G15280.1"/>
<reference evidence="1 2" key="1">
    <citation type="journal article" date="2010" name="Nature">
        <title>Genome sequence of the palaeopolyploid soybean.</title>
        <authorList>
            <person name="Schmutz J."/>
            <person name="Cannon S.B."/>
            <person name="Schlueter J."/>
            <person name="Ma J."/>
            <person name="Mitros T."/>
            <person name="Nelson W."/>
            <person name="Hyten D.L."/>
            <person name="Song Q."/>
            <person name="Thelen J.J."/>
            <person name="Cheng J."/>
            <person name="Xu D."/>
            <person name="Hellsten U."/>
            <person name="May G.D."/>
            <person name="Yu Y."/>
            <person name="Sakurai T."/>
            <person name="Umezawa T."/>
            <person name="Bhattacharyya M.K."/>
            <person name="Sandhu D."/>
            <person name="Valliyodan B."/>
            <person name="Lindquist E."/>
            <person name="Peto M."/>
            <person name="Grant D."/>
            <person name="Shu S."/>
            <person name="Goodstein D."/>
            <person name="Barry K."/>
            <person name="Futrell-Griggs M."/>
            <person name="Abernathy B."/>
            <person name="Du J."/>
            <person name="Tian Z."/>
            <person name="Zhu L."/>
            <person name="Gill N."/>
            <person name="Joshi T."/>
            <person name="Libault M."/>
            <person name="Sethuraman A."/>
            <person name="Zhang X.-C."/>
            <person name="Shinozaki K."/>
            <person name="Nguyen H.T."/>
            <person name="Wing R.A."/>
            <person name="Cregan P."/>
            <person name="Specht J."/>
            <person name="Grimwood J."/>
            <person name="Rokhsar D."/>
            <person name="Stacey G."/>
            <person name="Shoemaker R.C."/>
            <person name="Jackson S.A."/>
        </authorList>
    </citation>
    <scope>NUCLEOTIDE SEQUENCE [LARGE SCALE GENOMIC DNA]</scope>
    <source>
        <strain evidence="2">cv. Williams 82</strain>
        <tissue evidence="1">Callus</tissue>
    </source>
</reference>